<dbReference type="SUPFAM" id="SSF52540">
    <property type="entry name" value="P-loop containing nucleoside triphosphate hydrolases"/>
    <property type="match status" value="1"/>
</dbReference>
<dbReference type="Gene3D" id="3.40.50.300">
    <property type="entry name" value="P-loop containing nucleotide triphosphate hydrolases"/>
    <property type="match status" value="1"/>
</dbReference>
<gene>
    <name evidence="1" type="ORF">F383_15605</name>
</gene>
<evidence type="ECO:0000313" key="1">
    <source>
        <dbReference type="EMBL" id="KHG28455.1"/>
    </source>
</evidence>
<dbReference type="KEGG" id="gab:108483589"/>
<protein>
    <submittedName>
        <fullName evidence="1">2-phosphoglycerate kinase</fullName>
    </submittedName>
</protein>
<keyword evidence="2" id="KW-1185">Reference proteome</keyword>
<accession>A0A0B0PTV3</accession>
<dbReference type="InterPro" id="IPR027417">
    <property type="entry name" value="P-loop_NTPase"/>
</dbReference>
<keyword evidence="1" id="KW-0808">Transferase</keyword>
<evidence type="ECO:0000313" key="2">
    <source>
        <dbReference type="Proteomes" id="UP000032142"/>
    </source>
</evidence>
<proteinExistence type="predicted"/>
<dbReference type="Proteomes" id="UP000032142">
    <property type="component" value="Unassembled WGS sequence"/>
</dbReference>
<organism evidence="1 2">
    <name type="scientific">Gossypium arboreum</name>
    <name type="common">Tree cotton</name>
    <name type="synonym">Gossypium nanking</name>
    <dbReference type="NCBI Taxonomy" id="29729"/>
    <lineage>
        <taxon>Eukaryota</taxon>
        <taxon>Viridiplantae</taxon>
        <taxon>Streptophyta</taxon>
        <taxon>Embryophyta</taxon>
        <taxon>Tracheophyta</taxon>
        <taxon>Spermatophyta</taxon>
        <taxon>Magnoliopsida</taxon>
        <taxon>eudicotyledons</taxon>
        <taxon>Gunneridae</taxon>
        <taxon>Pentapetalae</taxon>
        <taxon>rosids</taxon>
        <taxon>malvids</taxon>
        <taxon>Malvales</taxon>
        <taxon>Malvaceae</taxon>
        <taxon>Malvoideae</taxon>
        <taxon>Gossypium</taxon>
    </lineage>
</organism>
<name>A0A0B0PTV3_GOSAR</name>
<dbReference type="EMBL" id="KN445045">
    <property type="protein sequence ID" value="KHG28455.1"/>
    <property type="molecule type" value="Genomic_DNA"/>
</dbReference>
<dbReference type="AlphaFoldDB" id="A0A0B0PTV3"/>
<reference evidence="2" key="1">
    <citation type="submission" date="2014-09" db="EMBL/GenBank/DDBJ databases">
        <authorList>
            <person name="Mudge J."/>
            <person name="Ramaraj T."/>
            <person name="Lindquist I.E."/>
            <person name="Bharti A.K."/>
            <person name="Sundararajan A."/>
            <person name="Cameron C.T."/>
            <person name="Woodward J.E."/>
            <person name="May G.D."/>
            <person name="Brubaker C."/>
            <person name="Broadhvest J."/>
            <person name="Wilkins T.A."/>
        </authorList>
    </citation>
    <scope>NUCLEOTIDE SEQUENCE</scope>
    <source>
        <strain evidence="2">cv. AKA8401</strain>
    </source>
</reference>
<dbReference type="PANTHER" id="PTHR33477">
    <property type="entry name" value="P-LOOP NTPASE DOMAIN-CONTAINING PROTEIN LPA1 HOMOLOG 1"/>
    <property type="match status" value="1"/>
</dbReference>
<dbReference type="PANTHER" id="PTHR33477:SF2">
    <property type="entry name" value="2-PHOSPHOGLYCERATE KINASE"/>
    <property type="match status" value="1"/>
</dbReference>
<dbReference type="OrthoDB" id="271259at2759"/>
<dbReference type="OMA" id="IYFMDEE"/>
<dbReference type="Pfam" id="PF13238">
    <property type="entry name" value="AAA_18"/>
    <property type="match status" value="1"/>
</dbReference>
<sequence>MGENERTMNNIKGKGVAERSRANHNYSGEDEDDDKITSFSFPSVKSSPRNASSKYDFVKVRVWLGDNADHYYVLSRFLLSRMLTVTKIPNHVAIKIALELKKLLIDNSLLDVSQSDLEVNLFKLMERRGYGEEYINRYKMMTRFHHQRVPLVILVCGTACVGKSTIATQLAQRLNLPNVLQTDMVYELLRTATDAPLASTPVWERDFSSSEELITEFCRECRIVRKGLNGDLKKAMKDGKPIIIEGIHLDPSIYLMDDEHKAATSVAEGHQPNPLSVASNSAVQVENNCTSTSGSNVVNSQNHLVHGVPADQVNKVSESLESIALATASENKGETVKAAEVNGSTTRKEKPGPKPIIIPIVLKMAEFDHKALLEERITTRTLSGKCVVQDTDKLITNLKTIQNYLCSFESQGLTVVNVAATTFPQTLDWLHGYLLQCIEQGISSESNEKSRQPAEK</sequence>
<keyword evidence="1" id="KW-0418">Kinase</keyword>
<dbReference type="GO" id="GO:0016301">
    <property type="term" value="F:kinase activity"/>
    <property type="evidence" value="ECO:0007669"/>
    <property type="project" value="UniProtKB-KW"/>
</dbReference>